<dbReference type="Proteomes" id="UP001239213">
    <property type="component" value="Unassembled WGS sequence"/>
</dbReference>
<reference evidence="1" key="1">
    <citation type="submission" date="2016-11" db="EMBL/GenBank/DDBJ databases">
        <title>The genome sequence of Colletotrichum cuscutae.</title>
        <authorList>
            <person name="Baroncelli R."/>
        </authorList>
    </citation>
    <scope>NUCLEOTIDE SEQUENCE</scope>
    <source>
        <strain evidence="1">IMI 304802</strain>
    </source>
</reference>
<dbReference type="EMBL" id="MPDP01000281">
    <property type="protein sequence ID" value="KAK1457644.1"/>
    <property type="molecule type" value="Genomic_DNA"/>
</dbReference>
<dbReference type="AlphaFoldDB" id="A0AAI9UJH1"/>
<evidence type="ECO:0000313" key="1">
    <source>
        <dbReference type="EMBL" id="KAK1457644.1"/>
    </source>
</evidence>
<gene>
    <name evidence="1" type="ORF">CCUS01_09758</name>
</gene>
<keyword evidence="2" id="KW-1185">Reference proteome</keyword>
<evidence type="ECO:0000313" key="2">
    <source>
        <dbReference type="Proteomes" id="UP001239213"/>
    </source>
</evidence>
<protein>
    <submittedName>
        <fullName evidence="1">Uncharacterized protein</fullName>
    </submittedName>
</protein>
<accession>A0AAI9UJH1</accession>
<comment type="caution">
    <text evidence="1">The sequence shown here is derived from an EMBL/GenBank/DDBJ whole genome shotgun (WGS) entry which is preliminary data.</text>
</comment>
<organism evidence="1 2">
    <name type="scientific">Colletotrichum cuscutae</name>
    <dbReference type="NCBI Taxonomy" id="1209917"/>
    <lineage>
        <taxon>Eukaryota</taxon>
        <taxon>Fungi</taxon>
        <taxon>Dikarya</taxon>
        <taxon>Ascomycota</taxon>
        <taxon>Pezizomycotina</taxon>
        <taxon>Sordariomycetes</taxon>
        <taxon>Hypocreomycetidae</taxon>
        <taxon>Glomerellales</taxon>
        <taxon>Glomerellaceae</taxon>
        <taxon>Colletotrichum</taxon>
        <taxon>Colletotrichum acutatum species complex</taxon>
    </lineage>
</organism>
<name>A0AAI9UJH1_9PEZI</name>
<proteinExistence type="predicted"/>
<sequence length="107" mass="11504">MHRSALNPPHSMISLVVWGPDPGIAAASRHHLTPSCSCWLAFTNSIAAPACLRNKASHLQTSHPISAPTTNSLLHTVGRDINPTQIVFPFCFPAEEEFLPLTATPPS</sequence>